<reference evidence="12 13" key="1">
    <citation type="journal article" date="2011" name="Nature">
        <title>Genome sequencing reveals insights into physiology and longevity of the naked mole rat.</title>
        <authorList>
            <person name="Kim E.B."/>
            <person name="Fang X."/>
            <person name="Fushan A.A."/>
            <person name="Huang Z."/>
            <person name="Lobanov A.V."/>
            <person name="Han L."/>
            <person name="Marino S.M."/>
            <person name="Sun X."/>
            <person name="Turanov A.A."/>
            <person name="Yang P."/>
            <person name="Yim S.H."/>
            <person name="Zhao X."/>
            <person name="Kasaikina M.V."/>
            <person name="Stoletzki N."/>
            <person name="Peng C."/>
            <person name="Polak P."/>
            <person name="Xiong Z."/>
            <person name="Kiezun A."/>
            <person name="Zhu Y."/>
            <person name="Chen Y."/>
            <person name="Kryukov G.V."/>
            <person name="Zhang Q."/>
            <person name="Peshkin L."/>
            <person name="Yang L."/>
            <person name="Bronson R.T."/>
            <person name="Buffenstein R."/>
            <person name="Wang B."/>
            <person name="Han C."/>
            <person name="Li Q."/>
            <person name="Chen L."/>
            <person name="Zhao W."/>
            <person name="Sunyaev S.R."/>
            <person name="Park T.J."/>
            <person name="Zhang G."/>
            <person name="Wang J."/>
            <person name="Gladyshev V.N."/>
        </authorList>
    </citation>
    <scope>NUCLEOTIDE SEQUENCE [LARGE SCALE GENOMIC DNA]</scope>
</reference>
<dbReference type="InterPro" id="IPR000725">
    <property type="entry name" value="Olfact_rcpt"/>
</dbReference>
<evidence type="ECO:0000256" key="9">
    <source>
        <dbReference type="ARBA" id="ARBA00023170"/>
    </source>
</evidence>
<dbReference type="PANTHER" id="PTHR26453">
    <property type="entry name" value="OLFACTORY RECEPTOR"/>
    <property type="match status" value="1"/>
</dbReference>
<dbReference type="STRING" id="10181.G5BIJ4"/>
<name>G5BIJ4_HETGA</name>
<dbReference type="FunFam" id="1.10.1220.70:FF:000001">
    <property type="entry name" value="Olfactory receptor"/>
    <property type="match status" value="1"/>
</dbReference>
<dbReference type="AlphaFoldDB" id="G5BIJ4"/>
<evidence type="ECO:0000313" key="13">
    <source>
        <dbReference type="Proteomes" id="UP000006813"/>
    </source>
</evidence>
<accession>G5BIJ4</accession>
<evidence type="ECO:0000256" key="8">
    <source>
        <dbReference type="ARBA" id="ARBA00023136"/>
    </source>
</evidence>
<keyword evidence="8" id="KW-0472">Membrane</keyword>
<feature type="domain" description="G-protein coupled receptors family 1 profile" evidence="11">
    <location>
        <begin position="1"/>
        <end position="85"/>
    </location>
</feature>
<dbReference type="InParanoid" id="G5BIJ4"/>
<evidence type="ECO:0000256" key="10">
    <source>
        <dbReference type="ARBA" id="ARBA00023224"/>
    </source>
</evidence>
<comment type="subcellular location">
    <subcellularLocation>
        <location evidence="1">Cell membrane</location>
        <topology evidence="1">Multi-pass membrane protein</topology>
    </subcellularLocation>
</comment>
<keyword evidence="3" id="KW-1003">Cell membrane</keyword>
<comment type="similarity">
    <text evidence="2">Belongs to the G-protein coupled receptor 1 family.</text>
</comment>
<evidence type="ECO:0000256" key="7">
    <source>
        <dbReference type="ARBA" id="ARBA00023040"/>
    </source>
</evidence>
<evidence type="ECO:0000256" key="5">
    <source>
        <dbReference type="ARBA" id="ARBA00022692"/>
    </source>
</evidence>
<keyword evidence="10" id="KW-0807">Transducer</keyword>
<protein>
    <submittedName>
        <fullName evidence="12">Olfactory receptor 2T11</fullName>
    </submittedName>
</protein>
<dbReference type="SUPFAM" id="SSF81321">
    <property type="entry name" value="Family A G protein-coupled receptor-like"/>
    <property type="match status" value="1"/>
</dbReference>
<evidence type="ECO:0000256" key="2">
    <source>
        <dbReference type="ARBA" id="ARBA00010663"/>
    </source>
</evidence>
<gene>
    <name evidence="12" type="ORF">GW7_12251</name>
</gene>
<dbReference type="Proteomes" id="UP000006813">
    <property type="component" value="Unassembled WGS sequence"/>
</dbReference>
<dbReference type="Gene3D" id="1.20.1070.10">
    <property type="entry name" value="Rhodopsin 7-helix transmembrane proteins"/>
    <property type="match status" value="1"/>
</dbReference>
<keyword evidence="9 12" id="KW-0675">Receptor</keyword>
<dbReference type="InterPro" id="IPR017452">
    <property type="entry name" value="GPCR_Rhodpsn_7TM"/>
</dbReference>
<dbReference type="OMA" id="GRIFTCC"/>
<dbReference type="PROSITE" id="PS50262">
    <property type="entry name" value="G_PROTEIN_RECEP_F1_2"/>
    <property type="match status" value="1"/>
</dbReference>
<dbReference type="EMBL" id="JH170434">
    <property type="protein sequence ID" value="EHB09105.1"/>
    <property type="molecule type" value="Genomic_DNA"/>
</dbReference>
<evidence type="ECO:0000256" key="4">
    <source>
        <dbReference type="ARBA" id="ARBA00022606"/>
    </source>
</evidence>
<keyword evidence="5" id="KW-0812">Transmembrane</keyword>
<keyword evidence="4" id="KW-0716">Sensory transduction</keyword>
<evidence type="ECO:0000313" key="12">
    <source>
        <dbReference type="EMBL" id="EHB09105.1"/>
    </source>
</evidence>
<evidence type="ECO:0000256" key="3">
    <source>
        <dbReference type="ARBA" id="ARBA00022475"/>
    </source>
</evidence>
<dbReference type="Pfam" id="PF13853">
    <property type="entry name" value="7tm_4"/>
    <property type="match status" value="1"/>
</dbReference>
<sequence>MLLIPISIISTSYSFILLTIRCMCSTKGCKKSFTTCSSHLTTISIFYRAAFYTYMLPQSFHMPEQYKVMSAFYTIVTPMLKPLIYSLRNKDIMGASGRIFTCCSSAQKIGTGSS</sequence>
<keyword evidence="7" id="KW-0297">G-protein coupled receptor</keyword>
<dbReference type="PRINTS" id="PR00245">
    <property type="entry name" value="OLFACTORYR"/>
</dbReference>
<organism evidence="12 13">
    <name type="scientific">Heterocephalus glaber</name>
    <name type="common">Naked mole rat</name>
    <dbReference type="NCBI Taxonomy" id="10181"/>
    <lineage>
        <taxon>Eukaryota</taxon>
        <taxon>Metazoa</taxon>
        <taxon>Chordata</taxon>
        <taxon>Craniata</taxon>
        <taxon>Vertebrata</taxon>
        <taxon>Euteleostomi</taxon>
        <taxon>Mammalia</taxon>
        <taxon>Eutheria</taxon>
        <taxon>Euarchontoglires</taxon>
        <taxon>Glires</taxon>
        <taxon>Rodentia</taxon>
        <taxon>Hystricomorpha</taxon>
        <taxon>Bathyergidae</taxon>
        <taxon>Heterocephalus</taxon>
    </lineage>
</organism>
<evidence type="ECO:0000256" key="6">
    <source>
        <dbReference type="ARBA" id="ARBA00022989"/>
    </source>
</evidence>
<dbReference type="GO" id="GO:0005886">
    <property type="term" value="C:plasma membrane"/>
    <property type="evidence" value="ECO:0007669"/>
    <property type="project" value="UniProtKB-SubCell"/>
</dbReference>
<evidence type="ECO:0000256" key="1">
    <source>
        <dbReference type="ARBA" id="ARBA00004651"/>
    </source>
</evidence>
<proteinExistence type="inferred from homology"/>
<keyword evidence="6" id="KW-1133">Transmembrane helix</keyword>
<dbReference type="GO" id="GO:0004984">
    <property type="term" value="F:olfactory receptor activity"/>
    <property type="evidence" value="ECO:0007669"/>
    <property type="project" value="InterPro"/>
</dbReference>
<dbReference type="GO" id="GO:0004930">
    <property type="term" value="F:G protein-coupled receptor activity"/>
    <property type="evidence" value="ECO:0007669"/>
    <property type="project" value="UniProtKB-KW"/>
</dbReference>
<evidence type="ECO:0000259" key="11">
    <source>
        <dbReference type="PROSITE" id="PS50262"/>
    </source>
</evidence>